<dbReference type="AlphaFoldDB" id="A0A6J7KQ20"/>
<dbReference type="InterPro" id="IPR036397">
    <property type="entry name" value="RNaseH_sf"/>
</dbReference>
<dbReference type="PANTHER" id="PTHR47515">
    <property type="entry name" value="LOW CALCIUM RESPONSE LOCUS PROTEIN T"/>
    <property type="match status" value="1"/>
</dbReference>
<name>A0A6J7KQ20_9ZZZZ</name>
<feature type="region of interest" description="Disordered" evidence="1">
    <location>
        <begin position="18"/>
        <end position="37"/>
    </location>
</feature>
<evidence type="ECO:0000313" key="3">
    <source>
        <dbReference type="EMBL" id="CAB4958558.1"/>
    </source>
</evidence>
<sequence length="306" mass="34497">MRRFCALIGLPSRTYYRRRQRARQGSPPRGPWPTPARDGVRAAVIEKGLSFPMWGHRKIAWLCRHDGIDLSDATCLRILREAGLVLPVDYARERRQLAAARREAFVELPTRRNRVWQMDFFELETSGGGTWRSGDIIDYAAKFVLAGPVTATSTGRDATASLQLAIAEAERLLGRPLLEDLTDPATGEITPVIVVTDNGPCFKGRTFERFIDSRPELTHVRTRRRSPQTNGVIERYHGAIKIEHLWRDLPADGLQMQQMVAAFRTIYNEIRPHETLAGARPIEAYLAEPSSTISTPVQTRQLVSDS</sequence>
<dbReference type="PROSITE" id="PS50994">
    <property type="entry name" value="INTEGRASE"/>
    <property type="match status" value="1"/>
</dbReference>
<feature type="domain" description="Integrase catalytic" evidence="2">
    <location>
        <begin position="105"/>
        <end position="289"/>
    </location>
</feature>
<protein>
    <submittedName>
        <fullName evidence="3">Unannotated protein</fullName>
    </submittedName>
</protein>
<dbReference type="GO" id="GO:0003676">
    <property type="term" value="F:nucleic acid binding"/>
    <property type="evidence" value="ECO:0007669"/>
    <property type="project" value="InterPro"/>
</dbReference>
<accession>A0A6J7KQ20</accession>
<dbReference type="GO" id="GO:0015074">
    <property type="term" value="P:DNA integration"/>
    <property type="evidence" value="ECO:0007669"/>
    <property type="project" value="InterPro"/>
</dbReference>
<gene>
    <name evidence="3" type="ORF">UFOPK3564_03913</name>
</gene>
<dbReference type="EMBL" id="CAFBMK010000443">
    <property type="protein sequence ID" value="CAB4958558.1"/>
    <property type="molecule type" value="Genomic_DNA"/>
</dbReference>
<evidence type="ECO:0000259" key="2">
    <source>
        <dbReference type="PROSITE" id="PS50994"/>
    </source>
</evidence>
<dbReference type="PANTHER" id="PTHR47515:SF1">
    <property type="entry name" value="BLR2054 PROTEIN"/>
    <property type="match status" value="1"/>
</dbReference>
<organism evidence="3">
    <name type="scientific">freshwater metagenome</name>
    <dbReference type="NCBI Taxonomy" id="449393"/>
    <lineage>
        <taxon>unclassified sequences</taxon>
        <taxon>metagenomes</taxon>
        <taxon>ecological metagenomes</taxon>
    </lineage>
</organism>
<dbReference type="InterPro" id="IPR012337">
    <property type="entry name" value="RNaseH-like_sf"/>
</dbReference>
<proteinExistence type="predicted"/>
<evidence type="ECO:0000256" key="1">
    <source>
        <dbReference type="SAM" id="MobiDB-lite"/>
    </source>
</evidence>
<dbReference type="Gene3D" id="3.30.420.10">
    <property type="entry name" value="Ribonuclease H-like superfamily/Ribonuclease H"/>
    <property type="match status" value="1"/>
</dbReference>
<dbReference type="InterPro" id="IPR001584">
    <property type="entry name" value="Integrase_cat-core"/>
</dbReference>
<reference evidence="3" key="1">
    <citation type="submission" date="2020-05" db="EMBL/GenBank/DDBJ databases">
        <authorList>
            <person name="Chiriac C."/>
            <person name="Salcher M."/>
            <person name="Ghai R."/>
            <person name="Kavagutti S V."/>
        </authorList>
    </citation>
    <scope>NUCLEOTIDE SEQUENCE</scope>
</reference>
<dbReference type="SUPFAM" id="SSF53098">
    <property type="entry name" value="Ribonuclease H-like"/>
    <property type="match status" value="1"/>
</dbReference>
<dbReference type="Pfam" id="PF13683">
    <property type="entry name" value="rve_3"/>
    <property type="match status" value="1"/>
</dbReference>